<dbReference type="WBParaSite" id="SSLN_0000616901-mRNA-1">
    <property type="protein sequence ID" value="SSLN_0000616901-mRNA-1"/>
    <property type="gene ID" value="SSLN_0000616901"/>
</dbReference>
<proteinExistence type="predicted"/>
<dbReference type="AlphaFoldDB" id="A0A183SP28"/>
<accession>A0A183SP28</accession>
<evidence type="ECO:0000313" key="3">
    <source>
        <dbReference type="Proteomes" id="UP000275846"/>
    </source>
</evidence>
<reference evidence="4" key="1">
    <citation type="submission" date="2016-06" db="UniProtKB">
        <authorList>
            <consortium name="WormBaseParasite"/>
        </authorList>
    </citation>
    <scope>IDENTIFICATION</scope>
</reference>
<protein>
    <submittedName>
        <fullName evidence="4">Retrovirus-related Pol polyprotein from transposon TNT 1-94</fullName>
    </submittedName>
</protein>
<sequence length="208" mass="22692">MPDKLTVYDDYDLWEDRMKVYLEAVYEGARPAAILGRLDNEVNTVARGCQSYSVAHPHDNLQASAARVRTVVDALGCPCRPQKFPTTRGLVCRRLPATSSCPGPSSLPKRVLHRARNQDFGELRRRDLSPRDQAPIPTTLQSISSPWDSDRAATSAHKRLNGSGALLSPLLLGVAFHNPKLLGEALHSLIDTGTGGNNVVVRPALHLS</sequence>
<evidence type="ECO:0000256" key="1">
    <source>
        <dbReference type="SAM" id="MobiDB-lite"/>
    </source>
</evidence>
<keyword evidence="3" id="KW-1185">Reference proteome</keyword>
<evidence type="ECO:0000313" key="4">
    <source>
        <dbReference type="WBParaSite" id="SSLN_0000616901-mRNA-1"/>
    </source>
</evidence>
<gene>
    <name evidence="2" type="ORF">SSLN_LOCUS5976</name>
</gene>
<name>A0A183SP28_SCHSO</name>
<feature type="region of interest" description="Disordered" evidence="1">
    <location>
        <begin position="115"/>
        <end position="150"/>
    </location>
</feature>
<feature type="compositionally biased region" description="Polar residues" evidence="1">
    <location>
        <begin position="136"/>
        <end position="147"/>
    </location>
</feature>
<dbReference type="Proteomes" id="UP000275846">
    <property type="component" value="Unassembled WGS sequence"/>
</dbReference>
<dbReference type="EMBL" id="UYSU01033489">
    <property type="protein sequence ID" value="VDL92361.1"/>
    <property type="molecule type" value="Genomic_DNA"/>
</dbReference>
<organism evidence="4">
    <name type="scientific">Schistocephalus solidus</name>
    <name type="common">Tapeworm</name>
    <dbReference type="NCBI Taxonomy" id="70667"/>
    <lineage>
        <taxon>Eukaryota</taxon>
        <taxon>Metazoa</taxon>
        <taxon>Spiralia</taxon>
        <taxon>Lophotrochozoa</taxon>
        <taxon>Platyhelminthes</taxon>
        <taxon>Cestoda</taxon>
        <taxon>Eucestoda</taxon>
        <taxon>Diphyllobothriidea</taxon>
        <taxon>Diphyllobothriidae</taxon>
        <taxon>Schistocephalus</taxon>
    </lineage>
</organism>
<reference evidence="2 3" key="2">
    <citation type="submission" date="2018-11" db="EMBL/GenBank/DDBJ databases">
        <authorList>
            <consortium name="Pathogen Informatics"/>
        </authorList>
    </citation>
    <scope>NUCLEOTIDE SEQUENCE [LARGE SCALE GENOMIC DNA]</scope>
    <source>
        <strain evidence="2 3">NST_G2</strain>
    </source>
</reference>
<evidence type="ECO:0000313" key="2">
    <source>
        <dbReference type="EMBL" id="VDL92361.1"/>
    </source>
</evidence>
<feature type="compositionally biased region" description="Basic and acidic residues" evidence="1">
    <location>
        <begin position="116"/>
        <end position="130"/>
    </location>
</feature>